<dbReference type="EMBL" id="JAFBDZ010000003">
    <property type="protein sequence ID" value="MBM7586707.1"/>
    <property type="molecule type" value="Genomic_DNA"/>
</dbReference>
<dbReference type="RefSeq" id="WP_205173893.1">
    <property type="nucleotide sequence ID" value="NZ_JAFBDZ010000003.1"/>
</dbReference>
<name>A0ABS2NFU6_9BACI</name>
<protein>
    <recommendedName>
        <fullName evidence="3">Lipoprotein</fullName>
    </recommendedName>
</protein>
<reference evidence="1 2" key="1">
    <citation type="submission" date="2021-01" db="EMBL/GenBank/DDBJ databases">
        <title>Genomic Encyclopedia of Type Strains, Phase IV (KMG-IV): sequencing the most valuable type-strain genomes for metagenomic binning, comparative biology and taxonomic classification.</title>
        <authorList>
            <person name="Goeker M."/>
        </authorList>
    </citation>
    <scope>NUCLEOTIDE SEQUENCE [LARGE SCALE GENOMIC DNA]</scope>
    <source>
        <strain evidence="1 2">DSM 24834</strain>
    </source>
</reference>
<dbReference type="Proteomes" id="UP001646157">
    <property type="component" value="Unassembled WGS sequence"/>
</dbReference>
<evidence type="ECO:0000313" key="1">
    <source>
        <dbReference type="EMBL" id="MBM7586707.1"/>
    </source>
</evidence>
<dbReference type="PROSITE" id="PS51257">
    <property type="entry name" value="PROKAR_LIPOPROTEIN"/>
    <property type="match status" value="1"/>
</dbReference>
<organism evidence="1 2">
    <name type="scientific">Rossellomorea pakistanensis</name>
    <dbReference type="NCBI Taxonomy" id="992288"/>
    <lineage>
        <taxon>Bacteria</taxon>
        <taxon>Bacillati</taxon>
        <taxon>Bacillota</taxon>
        <taxon>Bacilli</taxon>
        <taxon>Bacillales</taxon>
        <taxon>Bacillaceae</taxon>
        <taxon>Rossellomorea</taxon>
    </lineage>
</organism>
<evidence type="ECO:0000313" key="2">
    <source>
        <dbReference type="Proteomes" id="UP001646157"/>
    </source>
</evidence>
<sequence>MKKLCIIVVLFLLAGCRDDLPEPETIQETPAIETASSVAKKKTDMTVRHVVQGNQVYVECIVPDITFTNNNSAKKGKIVVSLDGKRFSEYNTAAFIMKGIPKGVHHLKVEIVKLNNEPLGMSKQFYVTIS</sequence>
<proteinExistence type="predicted"/>
<evidence type="ECO:0008006" key="3">
    <source>
        <dbReference type="Google" id="ProtNLM"/>
    </source>
</evidence>
<accession>A0ABS2NFU6</accession>
<comment type="caution">
    <text evidence="1">The sequence shown here is derived from an EMBL/GenBank/DDBJ whole genome shotgun (WGS) entry which is preliminary data.</text>
</comment>
<keyword evidence="2" id="KW-1185">Reference proteome</keyword>
<gene>
    <name evidence="1" type="ORF">JOC86_003259</name>
</gene>